<evidence type="ECO:0000256" key="1">
    <source>
        <dbReference type="SAM" id="MobiDB-lite"/>
    </source>
</evidence>
<dbReference type="Gene3D" id="1.10.238.10">
    <property type="entry name" value="EF-hand"/>
    <property type="match status" value="1"/>
</dbReference>
<protein>
    <recommendedName>
        <fullName evidence="2">EF-hand domain-containing protein</fullName>
    </recommendedName>
</protein>
<dbReference type="AlphaFoldDB" id="A0A418SNH4"/>
<dbReference type="OrthoDB" id="7779205at2"/>
<feature type="compositionally biased region" description="Low complexity" evidence="1">
    <location>
        <begin position="151"/>
        <end position="179"/>
    </location>
</feature>
<dbReference type="InterPro" id="IPR002048">
    <property type="entry name" value="EF_hand_dom"/>
</dbReference>
<dbReference type="Proteomes" id="UP000284202">
    <property type="component" value="Unassembled WGS sequence"/>
</dbReference>
<dbReference type="PROSITE" id="PS50222">
    <property type="entry name" value="EF_HAND_2"/>
    <property type="match status" value="1"/>
</dbReference>
<dbReference type="SUPFAM" id="SSF47473">
    <property type="entry name" value="EF-hand"/>
    <property type="match status" value="1"/>
</dbReference>
<dbReference type="InterPro" id="IPR011992">
    <property type="entry name" value="EF-hand-dom_pair"/>
</dbReference>
<gene>
    <name evidence="3" type="ORF">D3P04_20220</name>
</gene>
<feature type="domain" description="EF-hand" evidence="2">
    <location>
        <begin position="83"/>
        <end position="118"/>
    </location>
</feature>
<dbReference type="EMBL" id="QZCG01000016">
    <property type="protein sequence ID" value="RJE82452.1"/>
    <property type="molecule type" value="Genomic_DNA"/>
</dbReference>
<evidence type="ECO:0000259" key="2">
    <source>
        <dbReference type="PROSITE" id="PS50222"/>
    </source>
</evidence>
<evidence type="ECO:0000313" key="4">
    <source>
        <dbReference type="Proteomes" id="UP000284202"/>
    </source>
</evidence>
<dbReference type="GO" id="GO:0005509">
    <property type="term" value="F:calcium ion binding"/>
    <property type="evidence" value="ECO:0007669"/>
    <property type="project" value="InterPro"/>
</dbReference>
<feature type="region of interest" description="Disordered" evidence="1">
    <location>
        <begin position="151"/>
        <end position="187"/>
    </location>
</feature>
<accession>A0A418SNH4</accession>
<organism evidence="3 4">
    <name type="scientific">Paracoccus onubensis</name>
    <dbReference type="NCBI Taxonomy" id="1675788"/>
    <lineage>
        <taxon>Bacteria</taxon>
        <taxon>Pseudomonadati</taxon>
        <taxon>Pseudomonadota</taxon>
        <taxon>Alphaproteobacteria</taxon>
        <taxon>Rhodobacterales</taxon>
        <taxon>Paracoccaceae</taxon>
        <taxon>Paracoccus</taxon>
    </lineage>
</organism>
<evidence type="ECO:0000313" key="3">
    <source>
        <dbReference type="EMBL" id="RJE82452.1"/>
    </source>
</evidence>
<proteinExistence type="predicted"/>
<name>A0A418SNH4_9RHOB</name>
<dbReference type="Pfam" id="PF13202">
    <property type="entry name" value="EF-hand_5"/>
    <property type="match status" value="2"/>
</dbReference>
<reference evidence="4" key="1">
    <citation type="submission" date="2018-09" db="EMBL/GenBank/DDBJ databases">
        <title>Acidovorax cavernicola nov. sp. isolated from Gruta de las Maravillas (Aracena, Spain).</title>
        <authorList>
            <person name="Jurado V."/>
            <person name="Gutierrez-Patricio S."/>
            <person name="Gonzalez-Pimentel J.L."/>
            <person name="Miller A.Z."/>
            <person name="Laiz L."/>
            <person name="Saiz-Jimenez C."/>
        </authorList>
    </citation>
    <scope>NUCLEOTIDE SEQUENCE [LARGE SCALE GENOMIC DNA]</scope>
    <source>
        <strain evidence="4">1011MAR3C25</strain>
    </source>
</reference>
<sequence>MIRIYDPTALCGCVEDSWSWKNTPVDTRNHKETDVKLKIKAGLLSSIACLGTVAMLSSASAAGFSELDANADGQLDLAELEASFGANAQSTLEAYDSDGDGMISVAEAEAMAAGAAPAAPDAATTAAEGELAPGVAEPGAAAEAVEGELPAAPDAAGAVDGAIEQQALPPAAPGAEAGADTGMEVTE</sequence>
<comment type="caution">
    <text evidence="3">The sequence shown here is derived from an EMBL/GenBank/DDBJ whole genome shotgun (WGS) entry which is preliminary data.</text>
</comment>
<keyword evidence="4" id="KW-1185">Reference proteome</keyword>